<evidence type="ECO:0000313" key="1">
    <source>
        <dbReference type="EMBL" id="KAJ1895588.1"/>
    </source>
</evidence>
<evidence type="ECO:0000313" key="2">
    <source>
        <dbReference type="Proteomes" id="UP001150581"/>
    </source>
</evidence>
<dbReference type="Proteomes" id="UP001150581">
    <property type="component" value="Unassembled WGS sequence"/>
</dbReference>
<comment type="caution">
    <text evidence="1">The sequence shown here is derived from an EMBL/GenBank/DDBJ whole genome shotgun (WGS) entry which is preliminary data.</text>
</comment>
<sequence length="180" mass="20751">MSTYGNSRPALGENSSYYAAEYQPEQRAGQSSQYLPPYEHYNQVATEGRQDEYRSEKVNNSQGYNTNHNGQPAYQHHSQQDGERNFKDHFYKKPDPNYSGLYGTDYTPEVSKIRVAAVATAAVAAAAWLYRDYKKSRDNKRNDRYQHNMPGHKSQHRRNNSNSAPGIRSYEDTYGHHGKY</sequence>
<keyword evidence="2" id="KW-1185">Reference proteome</keyword>
<reference evidence="1" key="1">
    <citation type="submission" date="2022-07" db="EMBL/GenBank/DDBJ databases">
        <title>Phylogenomic reconstructions and comparative analyses of Kickxellomycotina fungi.</title>
        <authorList>
            <person name="Reynolds N.K."/>
            <person name="Stajich J.E."/>
            <person name="Barry K."/>
            <person name="Grigoriev I.V."/>
            <person name="Crous P."/>
            <person name="Smith M.E."/>
        </authorList>
    </citation>
    <scope>NUCLEOTIDE SEQUENCE</scope>
    <source>
        <strain evidence="1">Benny 63K</strain>
    </source>
</reference>
<protein>
    <submittedName>
        <fullName evidence="1">Uncharacterized protein</fullName>
    </submittedName>
</protein>
<name>A0ACC1IHT7_9FUNG</name>
<dbReference type="EMBL" id="JANBPG010000548">
    <property type="protein sequence ID" value="KAJ1895588.1"/>
    <property type="molecule type" value="Genomic_DNA"/>
</dbReference>
<accession>A0ACC1IHT7</accession>
<organism evidence="1 2">
    <name type="scientific">Kickxella alabastrina</name>
    <dbReference type="NCBI Taxonomy" id="61397"/>
    <lineage>
        <taxon>Eukaryota</taxon>
        <taxon>Fungi</taxon>
        <taxon>Fungi incertae sedis</taxon>
        <taxon>Zoopagomycota</taxon>
        <taxon>Kickxellomycotina</taxon>
        <taxon>Kickxellomycetes</taxon>
        <taxon>Kickxellales</taxon>
        <taxon>Kickxellaceae</taxon>
        <taxon>Kickxella</taxon>
    </lineage>
</organism>
<gene>
    <name evidence="1" type="ORF">LPJ66_004505</name>
</gene>
<proteinExistence type="predicted"/>